<reference evidence="1 4" key="2">
    <citation type="submission" date="2020-08" db="EMBL/GenBank/DDBJ databases">
        <title>Genomic Encyclopedia of Type Strains, Phase III (KMG-III): the genomes of soil and plant-associated and newly described type strains.</title>
        <authorList>
            <person name="Whitman W."/>
        </authorList>
    </citation>
    <scope>NUCLEOTIDE SEQUENCE [LARGE SCALE GENOMIC DNA]</scope>
    <source>
        <strain evidence="1 4">CECT 4113</strain>
    </source>
</reference>
<evidence type="ECO:0000313" key="2">
    <source>
        <dbReference type="EMBL" id="RSB58763.1"/>
    </source>
</evidence>
<dbReference type="InterPro" id="IPR008878">
    <property type="entry name" value="Transposase_IS66_Orf2"/>
</dbReference>
<dbReference type="EMBL" id="JACHXH010000057">
    <property type="protein sequence ID" value="MBB3139133.1"/>
    <property type="molecule type" value="Genomic_DNA"/>
</dbReference>
<name>A0A427M5D3_9HYPH</name>
<dbReference type="NCBIfam" id="NF033819">
    <property type="entry name" value="IS66_TnpB"/>
    <property type="match status" value="1"/>
</dbReference>
<organism evidence="2 3">
    <name type="scientific">Rhizobium pisi</name>
    <dbReference type="NCBI Taxonomy" id="574561"/>
    <lineage>
        <taxon>Bacteria</taxon>
        <taxon>Pseudomonadati</taxon>
        <taxon>Pseudomonadota</taxon>
        <taxon>Alphaproteobacteria</taxon>
        <taxon>Hyphomicrobiales</taxon>
        <taxon>Rhizobiaceae</taxon>
        <taxon>Rhizobium/Agrobacterium group</taxon>
        <taxon>Rhizobium</taxon>
    </lineage>
</organism>
<dbReference type="RefSeq" id="WP_125851270.1">
    <property type="nucleotide sequence ID" value="NZ_JACHXH010000057.1"/>
</dbReference>
<keyword evidence="4" id="KW-1185">Reference proteome</keyword>
<evidence type="ECO:0000313" key="4">
    <source>
        <dbReference type="Proteomes" id="UP000518315"/>
    </source>
</evidence>
<comment type="caution">
    <text evidence="2">The sequence shown here is derived from an EMBL/GenBank/DDBJ whole genome shotgun (WGS) entry which is preliminary data.</text>
</comment>
<dbReference type="AlphaFoldDB" id="A0A427M5D3"/>
<evidence type="ECO:0000313" key="3">
    <source>
        <dbReference type="Proteomes" id="UP000277279"/>
    </source>
</evidence>
<gene>
    <name evidence="2" type="ORF">EFD55_32965</name>
    <name evidence="1" type="ORF">FHS26_006919</name>
</gene>
<evidence type="ECO:0000313" key="1">
    <source>
        <dbReference type="EMBL" id="MBB3139133.1"/>
    </source>
</evidence>
<dbReference type="PANTHER" id="PTHR36455:SF1">
    <property type="entry name" value="BLR8292 PROTEIN"/>
    <property type="match status" value="1"/>
</dbReference>
<dbReference type="Pfam" id="PF05717">
    <property type="entry name" value="TnpB_IS66"/>
    <property type="match status" value="1"/>
</dbReference>
<accession>A0A427M5D3</accession>
<proteinExistence type="predicted"/>
<reference evidence="2 3" key="1">
    <citation type="submission" date="2018-11" db="EMBL/GenBank/DDBJ databases">
        <authorList>
            <person name="Huo Y."/>
        </authorList>
    </citation>
    <scope>NUCLEOTIDE SEQUENCE [LARGE SCALE GENOMIC DNA]</scope>
    <source>
        <strain evidence="2 3">DSM 30132</strain>
    </source>
</reference>
<dbReference type="Proteomes" id="UP000277279">
    <property type="component" value="Unassembled WGS sequence"/>
</dbReference>
<sequence>MIPSGVKVFLASHPIDFRKGPDSLLSLVRDAGSDPFNGALYVFRAKRADRVKIVWWDGSGVCLYAKRLEKAQFFWPRIGHHRVQLNHAQLLALVDGMDWKRVRSTPVKPPEIVG</sequence>
<protein>
    <submittedName>
        <fullName evidence="2">Transposase</fullName>
    </submittedName>
</protein>
<dbReference type="PANTHER" id="PTHR36455">
    <property type="match status" value="1"/>
</dbReference>
<dbReference type="OrthoDB" id="9801450at2"/>
<dbReference type="Proteomes" id="UP000518315">
    <property type="component" value="Unassembled WGS sequence"/>
</dbReference>
<dbReference type="EMBL" id="RJJT01000056">
    <property type="protein sequence ID" value="RSB58763.1"/>
    <property type="molecule type" value="Genomic_DNA"/>
</dbReference>